<dbReference type="SUPFAM" id="SSF50692">
    <property type="entry name" value="ADC-like"/>
    <property type="match status" value="1"/>
</dbReference>
<dbReference type="PANTHER" id="PTHR43742:SF3">
    <property type="entry name" value="DIMETHYL SULFOXIDE REDUCTASE DMSA"/>
    <property type="match status" value="1"/>
</dbReference>
<dbReference type="InterPro" id="IPR006655">
    <property type="entry name" value="Mopterin_OxRdtase_prok_CS"/>
</dbReference>
<dbReference type="Proteomes" id="UP001317742">
    <property type="component" value="Chromosome"/>
</dbReference>
<proteinExistence type="inferred from homology"/>
<dbReference type="Pfam" id="PF00384">
    <property type="entry name" value="Molybdopterin"/>
    <property type="match status" value="1"/>
</dbReference>
<keyword evidence="14" id="KW-1185">Reference proteome</keyword>
<keyword evidence="5" id="KW-0500">Molybdenum</keyword>
<dbReference type="InterPro" id="IPR009010">
    <property type="entry name" value="Asp_de-COase-like_dom_sf"/>
</dbReference>
<dbReference type="InterPro" id="IPR006656">
    <property type="entry name" value="Mopterin_OxRdtase"/>
</dbReference>
<gene>
    <name evidence="13" type="ORF">SYK_00950</name>
</gene>
<accession>A0ABM8AW20</accession>
<dbReference type="Gene3D" id="3.40.50.12440">
    <property type="match status" value="1"/>
</dbReference>
<comment type="cofactor">
    <cofactor evidence="1">
        <name>Mo-bis(molybdopterin guanine dinucleotide)</name>
        <dbReference type="ChEBI" id="CHEBI:60539"/>
    </cofactor>
</comment>
<keyword evidence="8" id="KW-0560">Oxidoreductase</keyword>
<reference evidence="13 14" key="1">
    <citation type="submission" date="2022-08" db="EMBL/GenBank/DDBJ databases">
        <title>Genome Sequence of the sulphate-reducing bacterium, Pseudodesulfovibrio sp. SYK.</title>
        <authorList>
            <person name="Kondo R."/>
            <person name="Kataoka T."/>
        </authorList>
    </citation>
    <scope>NUCLEOTIDE SEQUENCE [LARGE SCALE GENOMIC DNA]</scope>
    <source>
        <strain evidence="13 14">SYK</strain>
    </source>
</reference>
<dbReference type="EMBL" id="AP026709">
    <property type="protein sequence ID" value="BDQ35735.1"/>
    <property type="molecule type" value="Genomic_DNA"/>
</dbReference>
<feature type="domain" description="4Fe-4S Mo/W bis-MGD-type" evidence="12">
    <location>
        <begin position="53"/>
        <end position="114"/>
    </location>
</feature>
<comment type="cofactor">
    <cofactor evidence="2">
        <name>[4Fe-4S] cluster</name>
        <dbReference type="ChEBI" id="CHEBI:49883"/>
    </cofactor>
</comment>
<protein>
    <submittedName>
        <fullName evidence="13">Dimethylsulfoxide reductase subunit A</fullName>
    </submittedName>
</protein>
<dbReference type="Gene3D" id="3.40.228.10">
    <property type="entry name" value="Dimethylsulfoxide Reductase, domain 2"/>
    <property type="match status" value="1"/>
</dbReference>
<dbReference type="RefSeq" id="WP_281761667.1">
    <property type="nucleotide sequence ID" value="NZ_AP026709.1"/>
</dbReference>
<dbReference type="Gene3D" id="3.40.50.740">
    <property type="match status" value="2"/>
</dbReference>
<keyword evidence="11" id="KW-1133">Transmembrane helix</keyword>
<organism evidence="13 14">
    <name type="scientific">Pseudodesulfovibrio nedwellii</name>
    <dbReference type="NCBI Taxonomy" id="2973072"/>
    <lineage>
        <taxon>Bacteria</taxon>
        <taxon>Pseudomonadati</taxon>
        <taxon>Thermodesulfobacteriota</taxon>
        <taxon>Desulfovibrionia</taxon>
        <taxon>Desulfovibrionales</taxon>
        <taxon>Desulfovibrionaceae</taxon>
    </lineage>
</organism>
<dbReference type="InterPro" id="IPR050612">
    <property type="entry name" value="Prok_Mopterin_Oxidored"/>
</dbReference>
<evidence type="ECO:0000256" key="1">
    <source>
        <dbReference type="ARBA" id="ARBA00001942"/>
    </source>
</evidence>
<dbReference type="InterPro" id="IPR027467">
    <property type="entry name" value="MopterinOxRdtase_cofactor_BS"/>
</dbReference>
<keyword evidence="6" id="KW-0479">Metal-binding</keyword>
<dbReference type="PANTHER" id="PTHR43742">
    <property type="entry name" value="TRIMETHYLAMINE-N-OXIDE REDUCTASE"/>
    <property type="match status" value="1"/>
</dbReference>
<evidence type="ECO:0000256" key="4">
    <source>
        <dbReference type="ARBA" id="ARBA00022485"/>
    </source>
</evidence>
<evidence type="ECO:0000256" key="7">
    <source>
        <dbReference type="ARBA" id="ARBA00022729"/>
    </source>
</evidence>
<dbReference type="CDD" id="cd02794">
    <property type="entry name" value="MopB_CT_DmsA-EC"/>
    <property type="match status" value="1"/>
</dbReference>
<evidence type="ECO:0000313" key="13">
    <source>
        <dbReference type="EMBL" id="BDQ35735.1"/>
    </source>
</evidence>
<evidence type="ECO:0000256" key="11">
    <source>
        <dbReference type="SAM" id="Phobius"/>
    </source>
</evidence>
<dbReference type="SMART" id="SM00926">
    <property type="entry name" value="Molybdop_Fe4S4"/>
    <property type="match status" value="1"/>
</dbReference>
<dbReference type="InterPro" id="IPR006657">
    <property type="entry name" value="MoPterin_dinucl-bd_dom"/>
</dbReference>
<evidence type="ECO:0000256" key="9">
    <source>
        <dbReference type="ARBA" id="ARBA00023004"/>
    </source>
</evidence>
<dbReference type="PROSITE" id="PS51318">
    <property type="entry name" value="TAT"/>
    <property type="match status" value="1"/>
</dbReference>
<keyword evidence="9" id="KW-0408">Iron</keyword>
<feature type="transmembrane region" description="Helical" evidence="11">
    <location>
        <begin position="20"/>
        <end position="42"/>
    </location>
</feature>
<evidence type="ECO:0000259" key="12">
    <source>
        <dbReference type="PROSITE" id="PS51669"/>
    </source>
</evidence>
<name>A0ABM8AW20_9BACT</name>
<comment type="similarity">
    <text evidence="3">Belongs to the prokaryotic molybdopterin-containing oxidoreductase family.</text>
</comment>
<dbReference type="CDD" id="cd02770">
    <property type="entry name" value="MopB_DmsA-EC"/>
    <property type="match status" value="1"/>
</dbReference>
<dbReference type="Pfam" id="PF04879">
    <property type="entry name" value="Molybdop_Fe4S4"/>
    <property type="match status" value="1"/>
</dbReference>
<dbReference type="PROSITE" id="PS51669">
    <property type="entry name" value="4FE4S_MOW_BIS_MGD"/>
    <property type="match status" value="1"/>
</dbReference>
<dbReference type="NCBIfam" id="TIGR02166">
    <property type="entry name" value="dmsA_ynfE"/>
    <property type="match status" value="1"/>
</dbReference>
<keyword evidence="11" id="KW-0812">Transmembrane</keyword>
<dbReference type="InterPro" id="IPR006963">
    <property type="entry name" value="Mopterin_OxRdtase_4Fe-4S_dom"/>
</dbReference>
<evidence type="ECO:0000256" key="8">
    <source>
        <dbReference type="ARBA" id="ARBA00023002"/>
    </source>
</evidence>
<dbReference type="Gene3D" id="2.40.40.20">
    <property type="match status" value="1"/>
</dbReference>
<keyword evidence="4" id="KW-0004">4Fe-4S</keyword>
<evidence type="ECO:0000256" key="10">
    <source>
        <dbReference type="ARBA" id="ARBA00023014"/>
    </source>
</evidence>
<evidence type="ECO:0000256" key="3">
    <source>
        <dbReference type="ARBA" id="ARBA00010312"/>
    </source>
</evidence>
<dbReference type="PROSITE" id="PS00551">
    <property type="entry name" value="MOLYBDOPTERIN_PROK_1"/>
    <property type="match status" value="1"/>
</dbReference>
<evidence type="ECO:0000256" key="5">
    <source>
        <dbReference type="ARBA" id="ARBA00022505"/>
    </source>
</evidence>
<sequence length="812" mass="89625">MGKKESEKPPVEGRLGRRKFLKWSAALGGVTALSGTGFFYGLRSVESAEPFADKVVWTSCNVNCGSRCALRAFVKDGVVTRVETDDKGEDIYGDHQVRACLRGRSMRHRIYAPDRLKYPMKRVGKRGEGKFERISWDEALDGIAKSLGDTIEKWGNESVYLNYGTGNLGAVMSKSWPTGSTPVARLMNCLGGYLNQYGTYSDAQIDMALPYTFGKGWVRGNLLSDIVNSKLVVLFGNNPAATRMSGGGLVHDVIQARKKGYARIIVVDPRFTDTATTLADEWIPIRPGTDAALVCGLAHVMISENLVDNDFIKRCTVGYDEDSMPEGVPAGNSYKSYILGTGKDGQAKTPEWASKITGIPVRRIVQLAREIGQAEPCYISQGWSVQRQANGENNCRAISMLPILTGNVGVQGGNTGARESGYGIPFAPFPVLQNPVKTSISCFTWTDAIERGTEMTAKRDGVQGRDRLEAPIKFIWNYAGNCLVNQHSDSNRTSEILADDSKCETVVVVDNFMTPSAKFADYLLPATSNLEEDDFAPQGFSSEMGYVIFAEKVIEPLFESRTIFDICAGVAKRLGAEQKYTEGRTRAQWVEYVYQKSREKLPELPAKLEDAFAMGLYKREKPGLPPVPYKEFRDDPEGHPLRSPSGKLEIFSKQLWDIAHEWELAEGDVISGLPEYAPTWEGVSDPLRKEFPLQLIGHHYKQRTHSTYGNVDWLKKVAPQELWINPMDAEERGIVHGGKVKVFNARGVVYTIAKVTPRIMPGVLTLPEGAWFDPGKDGADHGGCVNVLTTLRPSPLAKGNPQHTNLVQVEKA</sequence>
<dbReference type="Pfam" id="PF01568">
    <property type="entry name" value="Molydop_binding"/>
    <property type="match status" value="1"/>
</dbReference>
<keyword evidence="7" id="KW-0732">Signal</keyword>
<evidence type="ECO:0000256" key="2">
    <source>
        <dbReference type="ARBA" id="ARBA00001966"/>
    </source>
</evidence>
<evidence type="ECO:0000313" key="14">
    <source>
        <dbReference type="Proteomes" id="UP001317742"/>
    </source>
</evidence>
<dbReference type="PROSITE" id="PS00490">
    <property type="entry name" value="MOLYBDOPTERIN_PROK_2"/>
    <property type="match status" value="1"/>
</dbReference>
<dbReference type="InterPro" id="IPR006311">
    <property type="entry name" value="TAT_signal"/>
</dbReference>
<keyword evidence="11" id="KW-0472">Membrane</keyword>
<dbReference type="SUPFAM" id="SSF53706">
    <property type="entry name" value="Formate dehydrogenase/DMSO reductase, domains 1-3"/>
    <property type="match status" value="1"/>
</dbReference>
<keyword evidence="10" id="KW-0411">Iron-sulfur</keyword>
<evidence type="ECO:0000256" key="6">
    <source>
        <dbReference type="ARBA" id="ARBA00022723"/>
    </source>
</evidence>
<dbReference type="InterPro" id="IPR011888">
    <property type="entry name" value="Anaer_DMSO_reductase"/>
</dbReference>